<evidence type="ECO:0000256" key="4">
    <source>
        <dbReference type="ARBA" id="ARBA00022989"/>
    </source>
</evidence>
<feature type="transmembrane region" description="Helical" evidence="7">
    <location>
        <begin position="324"/>
        <end position="345"/>
    </location>
</feature>
<feature type="transmembrane region" description="Helical" evidence="7">
    <location>
        <begin position="227"/>
        <end position="247"/>
    </location>
</feature>
<evidence type="ECO:0000256" key="1">
    <source>
        <dbReference type="ARBA" id="ARBA00004651"/>
    </source>
</evidence>
<dbReference type="GO" id="GO:0016413">
    <property type="term" value="F:O-acetyltransferase activity"/>
    <property type="evidence" value="ECO:0007669"/>
    <property type="project" value="TreeGrafter"/>
</dbReference>
<evidence type="ECO:0000256" key="6">
    <source>
        <dbReference type="SAM" id="MobiDB-lite"/>
    </source>
</evidence>
<feature type="domain" description="Acyltransferase 3" evidence="8">
    <location>
        <begin position="26"/>
        <end position="334"/>
    </location>
</feature>
<keyword evidence="2" id="KW-1003">Cell membrane</keyword>
<dbReference type="InterPro" id="IPR002656">
    <property type="entry name" value="Acyl_transf_3_dom"/>
</dbReference>
<feature type="transmembrane region" description="Helical" evidence="7">
    <location>
        <begin position="253"/>
        <end position="272"/>
    </location>
</feature>
<protein>
    <submittedName>
        <fullName evidence="9">Unannotated protein</fullName>
    </submittedName>
</protein>
<organism evidence="9">
    <name type="scientific">freshwater metagenome</name>
    <dbReference type="NCBI Taxonomy" id="449393"/>
    <lineage>
        <taxon>unclassified sequences</taxon>
        <taxon>metagenomes</taxon>
        <taxon>ecological metagenomes</taxon>
    </lineage>
</organism>
<feature type="transmembrane region" description="Helical" evidence="7">
    <location>
        <begin position="142"/>
        <end position="160"/>
    </location>
</feature>
<gene>
    <name evidence="9" type="ORF">UFOPK2761_03106</name>
</gene>
<feature type="transmembrane region" description="Helical" evidence="7">
    <location>
        <begin position="288"/>
        <end position="304"/>
    </location>
</feature>
<feature type="transmembrane region" description="Helical" evidence="7">
    <location>
        <begin position="74"/>
        <end position="92"/>
    </location>
</feature>
<feature type="transmembrane region" description="Helical" evidence="7">
    <location>
        <begin position="196"/>
        <end position="215"/>
    </location>
</feature>
<evidence type="ECO:0000256" key="2">
    <source>
        <dbReference type="ARBA" id="ARBA00022475"/>
    </source>
</evidence>
<keyword evidence="4 7" id="KW-1133">Transmembrane helix</keyword>
<proteinExistence type="predicted"/>
<feature type="transmembrane region" description="Helical" evidence="7">
    <location>
        <begin position="172"/>
        <end position="190"/>
    </location>
</feature>
<sequence>MGGVPPQHGGVSAPSPAATAPRKRLLWVDVAKGLCILLVVLHHAVVKDLAVQAPPALAPVADAWAAVTMALKPVRMPLFFVLSGLVAAGAVTRPWSQARRRVLSPYYLYVVWLVLQGAFFSVERLLPMNRTQDLAELAGDLVWASTGLWFLYALAVYFALARLLSRFPRERVLLVAAAVSALSGLVPTEAWNRTSVLFHFTFFALGALAPDLVRRVADRVGDRARGLLPRLAVLYLALVVLLPLVHLPRTADLLVASAVGVPLGIGLCVRLARGPAAEHLAWIGRRTLPVYVLHAPLLALALHLPEPLRVSPLGRGYLGWLEAAAYPVVLTVLAVGAALALHAGLQRAGASALFALPQRPAAGPGTGRSARRADPAQATVAARS</sequence>
<evidence type="ECO:0000259" key="8">
    <source>
        <dbReference type="Pfam" id="PF01757"/>
    </source>
</evidence>
<evidence type="ECO:0000256" key="7">
    <source>
        <dbReference type="SAM" id="Phobius"/>
    </source>
</evidence>
<dbReference type="PANTHER" id="PTHR40074">
    <property type="entry name" value="O-ACETYLTRANSFERASE WECH"/>
    <property type="match status" value="1"/>
</dbReference>
<dbReference type="EMBL" id="CAEZYQ010000036">
    <property type="protein sequence ID" value="CAB4766539.1"/>
    <property type="molecule type" value="Genomic_DNA"/>
</dbReference>
<dbReference type="AlphaFoldDB" id="A0A6J6V5S3"/>
<keyword evidence="3 7" id="KW-0812">Transmembrane</keyword>
<keyword evidence="5 7" id="KW-0472">Membrane</keyword>
<dbReference type="PANTHER" id="PTHR40074:SF4">
    <property type="entry name" value="INNER MEMBRANE PROTEIN YCFT"/>
    <property type="match status" value="1"/>
</dbReference>
<dbReference type="GO" id="GO:0009246">
    <property type="term" value="P:enterobacterial common antigen biosynthetic process"/>
    <property type="evidence" value="ECO:0007669"/>
    <property type="project" value="TreeGrafter"/>
</dbReference>
<dbReference type="GO" id="GO:0005886">
    <property type="term" value="C:plasma membrane"/>
    <property type="evidence" value="ECO:0007669"/>
    <property type="project" value="UniProtKB-SubCell"/>
</dbReference>
<feature type="region of interest" description="Disordered" evidence="6">
    <location>
        <begin position="361"/>
        <end position="384"/>
    </location>
</feature>
<evidence type="ECO:0000256" key="5">
    <source>
        <dbReference type="ARBA" id="ARBA00023136"/>
    </source>
</evidence>
<reference evidence="9" key="1">
    <citation type="submission" date="2020-05" db="EMBL/GenBank/DDBJ databases">
        <authorList>
            <person name="Chiriac C."/>
            <person name="Salcher M."/>
            <person name="Ghai R."/>
            <person name="Kavagutti S V."/>
        </authorList>
    </citation>
    <scope>NUCLEOTIDE SEQUENCE</scope>
</reference>
<name>A0A6J6V5S3_9ZZZZ</name>
<comment type="subcellular location">
    <subcellularLocation>
        <location evidence="1">Cell membrane</location>
        <topology evidence="1">Multi-pass membrane protein</topology>
    </subcellularLocation>
</comment>
<evidence type="ECO:0000256" key="3">
    <source>
        <dbReference type="ARBA" id="ARBA00022692"/>
    </source>
</evidence>
<evidence type="ECO:0000313" key="9">
    <source>
        <dbReference type="EMBL" id="CAB4766539.1"/>
    </source>
</evidence>
<accession>A0A6J6V5S3</accession>
<feature type="transmembrane region" description="Helical" evidence="7">
    <location>
        <begin position="104"/>
        <end position="122"/>
    </location>
</feature>
<dbReference type="Pfam" id="PF01757">
    <property type="entry name" value="Acyl_transf_3"/>
    <property type="match status" value="1"/>
</dbReference>